<gene>
    <name evidence="2" type="ORF">LEP1GSC035_0360</name>
</gene>
<dbReference type="EMBL" id="AHMH02000002">
    <property type="protein sequence ID" value="EMN02936.1"/>
    <property type="molecule type" value="Genomic_DNA"/>
</dbReference>
<dbReference type="SUPFAM" id="SSF53098">
    <property type="entry name" value="Ribonuclease H-like"/>
    <property type="match status" value="1"/>
</dbReference>
<name>A0ABN0J7H3_9LEPT</name>
<feature type="domain" description="Transposase Tn5-like N-terminal" evidence="1">
    <location>
        <begin position="13"/>
        <end position="34"/>
    </location>
</feature>
<dbReference type="InterPro" id="IPR014735">
    <property type="entry name" value="Transposase_Tn5-like_N"/>
</dbReference>
<comment type="caution">
    <text evidence="2">The sequence shown here is derived from an EMBL/GenBank/DDBJ whole genome shotgun (WGS) entry which is preliminary data.</text>
</comment>
<dbReference type="Proteomes" id="UP000012099">
    <property type="component" value="Unassembled WGS sequence"/>
</dbReference>
<keyword evidence="3" id="KW-1185">Reference proteome</keyword>
<evidence type="ECO:0000313" key="3">
    <source>
        <dbReference type="Proteomes" id="UP000012099"/>
    </source>
</evidence>
<protein>
    <recommendedName>
        <fullName evidence="1">Transposase Tn5-like N-terminal domain-containing protein</fullName>
    </recommendedName>
</protein>
<proteinExistence type="predicted"/>
<organism evidence="2 3">
    <name type="scientific">Leptospira noguchii str. 2007001578</name>
    <dbReference type="NCBI Taxonomy" id="1049974"/>
    <lineage>
        <taxon>Bacteria</taxon>
        <taxon>Pseudomonadati</taxon>
        <taxon>Spirochaetota</taxon>
        <taxon>Spirochaetia</taxon>
        <taxon>Leptospirales</taxon>
        <taxon>Leptospiraceae</taxon>
        <taxon>Leptospira</taxon>
    </lineage>
</organism>
<dbReference type="InterPro" id="IPR012337">
    <property type="entry name" value="RNaseH-like_sf"/>
</dbReference>
<evidence type="ECO:0000313" key="2">
    <source>
        <dbReference type="EMBL" id="EMN02936.1"/>
    </source>
</evidence>
<sequence>MKTRQKELVVVSPFVSQDWSSTKAAYRFLSNDRVSEKEILGGHFQSTQERCNTEMGRF</sequence>
<dbReference type="Pfam" id="PF14706">
    <property type="entry name" value="Tnp_DNA_bind"/>
    <property type="match status" value="1"/>
</dbReference>
<accession>A0ABN0J7H3</accession>
<reference evidence="2 3" key="1">
    <citation type="submission" date="2013-01" db="EMBL/GenBank/DDBJ databases">
        <authorList>
            <person name="Harkins D.M."/>
            <person name="Durkin A.S."/>
            <person name="Brinkac L.M."/>
            <person name="Haft D.H."/>
            <person name="Selengut J.D."/>
            <person name="Sanka R."/>
            <person name="DePew J."/>
            <person name="Purushe J."/>
            <person name="Whelen A.C."/>
            <person name="Vinetz J.M."/>
            <person name="Sutton G.G."/>
            <person name="Nierman W.C."/>
            <person name="Fouts D.E."/>
        </authorList>
    </citation>
    <scope>NUCLEOTIDE SEQUENCE [LARGE SCALE GENOMIC DNA]</scope>
    <source>
        <strain evidence="2 3">2007001578</strain>
    </source>
</reference>
<evidence type="ECO:0000259" key="1">
    <source>
        <dbReference type="Pfam" id="PF14706"/>
    </source>
</evidence>